<evidence type="ECO:0008006" key="4">
    <source>
        <dbReference type="Google" id="ProtNLM"/>
    </source>
</evidence>
<dbReference type="EMBL" id="LDPO01000014">
    <property type="protein sequence ID" value="KLO27508.1"/>
    <property type="molecule type" value="Genomic_DNA"/>
</dbReference>
<keyword evidence="1" id="KW-0732">Signal</keyword>
<sequence length="64" mass="6721">MLAACVPFALMSLFTLELAFGSACAAATVGVGARDVECARNTWGTMRTVPIHLPQARVISIDVV</sequence>
<name>A0ABR5FCZ2_9MYCO</name>
<keyword evidence="3" id="KW-1185">Reference proteome</keyword>
<protein>
    <recommendedName>
        <fullName evidence="4">Pilus assembly protein TadE</fullName>
    </recommendedName>
</protein>
<dbReference type="Proteomes" id="UP000036464">
    <property type="component" value="Unassembled WGS sequence"/>
</dbReference>
<proteinExistence type="predicted"/>
<feature type="chain" id="PRO_5046068078" description="Pilus assembly protein TadE" evidence="1">
    <location>
        <begin position="26"/>
        <end position="64"/>
    </location>
</feature>
<evidence type="ECO:0000313" key="2">
    <source>
        <dbReference type="EMBL" id="KLO27508.1"/>
    </source>
</evidence>
<comment type="caution">
    <text evidence="2">The sequence shown here is derived from an EMBL/GenBank/DDBJ whole genome shotgun (WGS) entry which is preliminary data.</text>
</comment>
<evidence type="ECO:0000313" key="3">
    <source>
        <dbReference type="Proteomes" id="UP000036464"/>
    </source>
</evidence>
<accession>A0ABR5FCZ2</accession>
<feature type="signal peptide" evidence="1">
    <location>
        <begin position="1"/>
        <end position="25"/>
    </location>
</feature>
<reference evidence="2 3" key="1">
    <citation type="submission" date="2015-05" db="EMBL/GenBank/DDBJ databases">
        <title>Genome sequence of Mycobacterium heraklionense Davo strain.</title>
        <authorList>
            <person name="Greninger A.L."/>
            <person name="Cunningham G."/>
            <person name="Miller S."/>
        </authorList>
    </citation>
    <scope>NUCLEOTIDE SEQUENCE [LARGE SCALE GENOMIC DNA]</scope>
    <source>
        <strain evidence="2 3">Davo</strain>
    </source>
</reference>
<evidence type="ECO:0000256" key="1">
    <source>
        <dbReference type="SAM" id="SignalP"/>
    </source>
</evidence>
<organism evidence="2 3">
    <name type="scientific">Mycolicibacter heraklionensis</name>
    <dbReference type="NCBI Taxonomy" id="512402"/>
    <lineage>
        <taxon>Bacteria</taxon>
        <taxon>Bacillati</taxon>
        <taxon>Actinomycetota</taxon>
        <taxon>Actinomycetes</taxon>
        <taxon>Mycobacteriales</taxon>
        <taxon>Mycobacteriaceae</taxon>
        <taxon>Mycolicibacter</taxon>
    </lineage>
</organism>
<gene>
    <name evidence="2" type="ORF">ABW16_16455</name>
</gene>